<evidence type="ECO:0000313" key="1">
    <source>
        <dbReference type="EMBL" id="KAH6942083.1"/>
    </source>
</evidence>
<organism evidence="1 2">
    <name type="scientific">Hyalomma asiaticum</name>
    <name type="common">Tick</name>
    <dbReference type="NCBI Taxonomy" id="266040"/>
    <lineage>
        <taxon>Eukaryota</taxon>
        <taxon>Metazoa</taxon>
        <taxon>Ecdysozoa</taxon>
        <taxon>Arthropoda</taxon>
        <taxon>Chelicerata</taxon>
        <taxon>Arachnida</taxon>
        <taxon>Acari</taxon>
        <taxon>Parasitiformes</taxon>
        <taxon>Ixodida</taxon>
        <taxon>Ixodoidea</taxon>
        <taxon>Ixodidae</taxon>
        <taxon>Hyalomminae</taxon>
        <taxon>Hyalomma</taxon>
    </lineage>
</organism>
<gene>
    <name evidence="1" type="ORF">HPB50_000658</name>
</gene>
<keyword evidence="2" id="KW-1185">Reference proteome</keyword>
<comment type="caution">
    <text evidence="1">The sequence shown here is derived from an EMBL/GenBank/DDBJ whole genome shotgun (WGS) entry which is preliminary data.</text>
</comment>
<accession>A0ACB7T564</accession>
<proteinExistence type="predicted"/>
<name>A0ACB7T564_HYAAI</name>
<sequence length="700" mass="77843">MSDTDSEAWVNDDENELDRQFPELGVTLACVAENDGGASWASCCPIIQRLSLWNRVLWHAGFQLRELAVPGELSLVRVAHEGLQREERSHEVRLLFHVLLAWHKCVVRVDLDDVLVEGSELGEFREFVSAALRYNTSVRSLNLMSLFWDYRFIQEDVFNAIVTMSHLRELVISATSNVDPSLEEFLCSVLNSACLSTLSISGLRFHAGNSERLLGALQARNTVADLSVHVSILYSRNSSNVPLFSCCLQGSTSLSSLTLEGSHFEPEETLRELSFVCDALLMAGTLQKLKLSNFLLDCGCARMFSRLLAQQDGKLQHLDISGCRWALDCTLNAPAATIDYDQPGNAYSEGDFAWLQPLGDFAEVKLSFLSISLQGLKPDDFNPIFVCAAIVESLGPKALVVHDVLPDALPEVWRAVREAGIEHKVSIVGEYLINSEVIDIVEEFREALPSVIVSVLAESSLQAFCKTVHRVRSWKHVTSLRLLLSQEAMGDVFMMWSLCCYLNEATVLREFEVCGFDAPDLSTCLAEATENHSFLLEAMFSNAALRTVRIREVRLGEVNLSYVIDTILHNETLSELDFSSWDSSENDSLFCCIAADIDVNKTLLRFRVPCSVYNETEAEKRAEIEAVLSDNTGFVTCSADYVVRYTEAPYPLPTDSNRCYEALTSIPKSLALIDKVRQLAALDEAEAASWVCSVLCTDST</sequence>
<dbReference type="Proteomes" id="UP000821845">
    <property type="component" value="Chromosome 10"/>
</dbReference>
<protein>
    <submittedName>
        <fullName evidence="1">Uncharacterized protein</fullName>
    </submittedName>
</protein>
<evidence type="ECO:0000313" key="2">
    <source>
        <dbReference type="Proteomes" id="UP000821845"/>
    </source>
</evidence>
<dbReference type="EMBL" id="CM023490">
    <property type="protein sequence ID" value="KAH6942083.1"/>
    <property type="molecule type" value="Genomic_DNA"/>
</dbReference>
<reference evidence="1" key="1">
    <citation type="submission" date="2020-05" db="EMBL/GenBank/DDBJ databases">
        <title>Large-scale comparative analyses of tick genomes elucidate their genetic diversity and vector capacities.</title>
        <authorList>
            <person name="Jia N."/>
            <person name="Wang J."/>
            <person name="Shi W."/>
            <person name="Du L."/>
            <person name="Sun Y."/>
            <person name="Zhan W."/>
            <person name="Jiang J."/>
            <person name="Wang Q."/>
            <person name="Zhang B."/>
            <person name="Ji P."/>
            <person name="Sakyi L.B."/>
            <person name="Cui X."/>
            <person name="Yuan T."/>
            <person name="Jiang B."/>
            <person name="Yang W."/>
            <person name="Lam T.T.-Y."/>
            <person name="Chang Q."/>
            <person name="Ding S."/>
            <person name="Wang X."/>
            <person name="Zhu J."/>
            <person name="Ruan X."/>
            <person name="Zhao L."/>
            <person name="Wei J."/>
            <person name="Que T."/>
            <person name="Du C."/>
            <person name="Cheng J."/>
            <person name="Dai P."/>
            <person name="Han X."/>
            <person name="Huang E."/>
            <person name="Gao Y."/>
            <person name="Liu J."/>
            <person name="Shao H."/>
            <person name="Ye R."/>
            <person name="Li L."/>
            <person name="Wei W."/>
            <person name="Wang X."/>
            <person name="Wang C."/>
            <person name="Yang T."/>
            <person name="Huo Q."/>
            <person name="Li W."/>
            <person name="Guo W."/>
            <person name="Chen H."/>
            <person name="Zhou L."/>
            <person name="Ni X."/>
            <person name="Tian J."/>
            <person name="Zhou Y."/>
            <person name="Sheng Y."/>
            <person name="Liu T."/>
            <person name="Pan Y."/>
            <person name="Xia L."/>
            <person name="Li J."/>
            <person name="Zhao F."/>
            <person name="Cao W."/>
        </authorList>
    </citation>
    <scope>NUCLEOTIDE SEQUENCE</scope>
    <source>
        <strain evidence="1">Hyas-2018</strain>
    </source>
</reference>